<dbReference type="Pfam" id="PF00691">
    <property type="entry name" value="OmpA"/>
    <property type="match status" value="1"/>
</dbReference>
<organism evidence="4 5">
    <name type="scientific">Jiangella alba</name>
    <dbReference type="NCBI Taxonomy" id="561176"/>
    <lineage>
        <taxon>Bacteria</taxon>
        <taxon>Bacillati</taxon>
        <taxon>Actinomycetota</taxon>
        <taxon>Actinomycetes</taxon>
        <taxon>Jiangellales</taxon>
        <taxon>Jiangellaceae</taxon>
        <taxon>Jiangella</taxon>
    </lineage>
</organism>
<name>A0A1H5C1L9_9ACTN</name>
<evidence type="ECO:0000256" key="1">
    <source>
        <dbReference type="PROSITE-ProRule" id="PRU00473"/>
    </source>
</evidence>
<dbReference type="GO" id="GO:0016020">
    <property type="term" value="C:membrane"/>
    <property type="evidence" value="ECO:0007669"/>
    <property type="project" value="UniProtKB-UniRule"/>
</dbReference>
<dbReference type="PANTHER" id="PTHR30329:SF21">
    <property type="entry name" value="LIPOPROTEIN YIAD-RELATED"/>
    <property type="match status" value="1"/>
</dbReference>
<accession>A0A1H5C1L9</accession>
<evidence type="ECO:0000259" key="3">
    <source>
        <dbReference type="PROSITE" id="PS51123"/>
    </source>
</evidence>
<keyword evidence="5" id="KW-1185">Reference proteome</keyword>
<evidence type="ECO:0000313" key="5">
    <source>
        <dbReference type="Proteomes" id="UP000181980"/>
    </source>
</evidence>
<dbReference type="Proteomes" id="UP000181980">
    <property type="component" value="Unassembled WGS sequence"/>
</dbReference>
<proteinExistence type="predicted"/>
<evidence type="ECO:0000313" key="4">
    <source>
        <dbReference type="EMBL" id="SED60526.1"/>
    </source>
</evidence>
<dbReference type="PROSITE" id="PS51123">
    <property type="entry name" value="OMPA_2"/>
    <property type="match status" value="1"/>
</dbReference>
<reference evidence="5" key="1">
    <citation type="submission" date="2016-10" db="EMBL/GenBank/DDBJ databases">
        <authorList>
            <person name="Varghese N."/>
            <person name="Submissions S."/>
        </authorList>
    </citation>
    <scope>NUCLEOTIDE SEQUENCE [LARGE SCALE GENOMIC DNA]</scope>
    <source>
        <strain evidence="5">DSM 45237</strain>
    </source>
</reference>
<dbReference type="Gene3D" id="3.30.1330.60">
    <property type="entry name" value="OmpA-like domain"/>
    <property type="match status" value="1"/>
</dbReference>
<feature type="compositionally biased region" description="Low complexity" evidence="2">
    <location>
        <begin position="16"/>
        <end position="27"/>
    </location>
</feature>
<evidence type="ECO:0000256" key="2">
    <source>
        <dbReference type="SAM" id="MobiDB-lite"/>
    </source>
</evidence>
<dbReference type="InterPro" id="IPR006665">
    <property type="entry name" value="OmpA-like"/>
</dbReference>
<feature type="domain" description="OmpA-like" evidence="3">
    <location>
        <begin position="215"/>
        <end position="346"/>
    </location>
</feature>
<keyword evidence="1" id="KW-0472">Membrane</keyword>
<dbReference type="EMBL" id="FNUC01000001">
    <property type="protein sequence ID" value="SED60526.1"/>
    <property type="molecule type" value="Genomic_DNA"/>
</dbReference>
<dbReference type="SUPFAM" id="SSF103088">
    <property type="entry name" value="OmpA-like"/>
    <property type="match status" value="1"/>
</dbReference>
<feature type="region of interest" description="Disordered" evidence="2">
    <location>
        <begin position="1"/>
        <end position="33"/>
    </location>
</feature>
<dbReference type="InterPro" id="IPR050330">
    <property type="entry name" value="Bact_OuterMem_StrucFunc"/>
</dbReference>
<dbReference type="InterPro" id="IPR036737">
    <property type="entry name" value="OmpA-like_sf"/>
</dbReference>
<dbReference type="AlphaFoldDB" id="A0A1H5C1L9"/>
<dbReference type="OrthoDB" id="5166631at2"/>
<gene>
    <name evidence="4" type="ORF">SAMN04488561_0082</name>
</gene>
<dbReference type="STRING" id="561176.SAMN04488561_0082"/>
<dbReference type="PANTHER" id="PTHR30329">
    <property type="entry name" value="STATOR ELEMENT OF FLAGELLAR MOTOR COMPLEX"/>
    <property type="match status" value="1"/>
</dbReference>
<protein>
    <submittedName>
        <fullName evidence="4">Outer membrane protein OmpA</fullName>
    </submittedName>
</protein>
<sequence>MTSEPFTATLLESPFAPAEAAPEPAEAGESWGHLYEAPGEPAFEEQAAPALSRLTRTFPPAALAELPDVLRAKPLVSAEVTVRTERILWMIAGARANVGAEPGWGDRLLIDLPDLPKAGPSSTVHVLVVETVPFDVVEQDKLRAFHRFCQKAHPSKVPPFDAVSVGPWTLNRWLEEALELAPGSLAAAAGLSTQLTVDQAATYKLVVYALLPRTVGAVVAPVDQRSLRGFPFAKATLTDEHERLIASLAREIVRSWYSRRIVTKIVFQGHTDPVGTRAYNLDLGRRRAQAVAARLKELVAQQAGRLPVGTVERIEYVIESYGEDRPFSTRLHTLNRRVEITVYRDYTPPPDPLVLDEVILRVTPLLSSPTLTPEAVKRLKCVLAKIKQPGMDDRFATDTQVFLIKRDNQMPRPEEWSRVLGRLLHPDLFGPQVPEDRLTTNLRLLDEDIAGGIVKMSQIIAYASGAEWGLGLLALPKAFKQFNAWIIERLKDQASIYSCYAEDFLE</sequence>
<dbReference type="RefSeq" id="WP_069113970.1">
    <property type="nucleotide sequence ID" value="NZ_FNUC01000001.1"/>
</dbReference>